<dbReference type="KEGG" id="pns:A9D12_14240"/>
<keyword evidence="2" id="KW-0564">Palmitate</keyword>
<feature type="signal peptide" evidence="2">
    <location>
        <begin position="1"/>
        <end position="27"/>
    </location>
</feature>
<keyword evidence="2" id="KW-0732">Signal</keyword>
<dbReference type="Pfam" id="PF02321">
    <property type="entry name" value="OEP"/>
    <property type="match status" value="2"/>
</dbReference>
<protein>
    <submittedName>
        <fullName evidence="4">RND transporter</fullName>
    </submittedName>
</protein>
<evidence type="ECO:0000313" key="4">
    <source>
        <dbReference type="EMBL" id="ANK13930.1"/>
    </source>
</evidence>
<dbReference type="EMBL" id="CP016033">
    <property type="protein sequence ID" value="ANK13930.1"/>
    <property type="molecule type" value="Genomic_DNA"/>
</dbReference>
<dbReference type="Gene3D" id="1.20.1600.10">
    <property type="entry name" value="Outer membrane efflux proteins (OEP)"/>
    <property type="match status" value="1"/>
</dbReference>
<feature type="coiled-coil region" evidence="3">
    <location>
        <begin position="67"/>
        <end position="101"/>
    </location>
</feature>
<keyword evidence="2" id="KW-0449">Lipoprotein</keyword>
<keyword evidence="3" id="KW-0175">Coiled coil</keyword>
<dbReference type="PANTHER" id="PTHR30203">
    <property type="entry name" value="OUTER MEMBRANE CATION EFFLUX PROTEIN"/>
    <property type="match status" value="1"/>
</dbReference>
<sequence>MSTRRPLLASSAALLLLGGCATGPAYRQPDLSLPTTFTTSEAVAARTAPEASVDLVEWWHSFNDPLLTSLIERAVAQNLDLKQAEARVLQARAALRFSNAEMLPTGAASGQAGINYQSLETPIGQVASAFPGFDRSTGAYEAGLSASWEIDLFGGNDAARDAARADWQASEAGAVAARLAVIAQTADTYVTIRALQERLAIVRAQEAVQANLVRLVALQFERGVAAELQLRQAEGALGQVRAAIPALENQLDTAMNALDVLLGLLPGTTRAELSAPQPIPTPPAITTAGGPAALMRRRPDIIAAERSLAASNARIGAATAEYYPKFSLNGLIGTAATTSGALFGGNAVQGSGFLGLRWRLFDFGRIDAEIKLAEGRNAEALAAYRQTVLRASEDVENALSLLLRQEAQAEALSAAEASLARAQTSSEAAYNAGFVSLIEVLDADRRLLETRDGLVQARAGASRGAIAAFRALGGGWEGAGALAGG</sequence>
<reference evidence="4 5" key="1">
    <citation type="submission" date="2016-05" db="EMBL/GenBank/DDBJ databases">
        <title>Compelete Genome Sequence of Bacteriochlorophyll-Synthesizing Bacterium Porphyrobacter neustonensis DSM 9434.</title>
        <authorList>
            <person name="Shi X.-L."/>
            <person name="Wu Y.-H."/>
            <person name="Cheng H."/>
            <person name="Xu L."/>
            <person name="Zhang X.-Q."/>
            <person name="Wang C.-S."/>
            <person name="Xu X.-W."/>
        </authorList>
    </citation>
    <scope>NUCLEOTIDE SEQUENCE [LARGE SCALE GENOMIC DNA]</scope>
    <source>
        <strain evidence="4 5">DSM 9434</strain>
    </source>
</reference>
<evidence type="ECO:0000313" key="5">
    <source>
        <dbReference type="Proteomes" id="UP000078263"/>
    </source>
</evidence>
<proteinExistence type="inferred from homology"/>
<organism evidence="4 5">
    <name type="scientific">Erythrobacter neustonensis</name>
    <dbReference type="NCBI Taxonomy" id="1112"/>
    <lineage>
        <taxon>Bacteria</taxon>
        <taxon>Pseudomonadati</taxon>
        <taxon>Pseudomonadota</taxon>
        <taxon>Alphaproteobacteria</taxon>
        <taxon>Sphingomonadales</taxon>
        <taxon>Erythrobacteraceae</taxon>
        <taxon>Erythrobacter/Porphyrobacter group</taxon>
        <taxon>Erythrobacter</taxon>
    </lineage>
</organism>
<dbReference type="NCBIfam" id="TIGR01845">
    <property type="entry name" value="outer_NodT"/>
    <property type="match status" value="1"/>
</dbReference>
<feature type="chain" id="PRO_5008251848" evidence="2">
    <location>
        <begin position="28"/>
        <end position="485"/>
    </location>
</feature>
<dbReference type="AlphaFoldDB" id="A0A192D746"/>
<dbReference type="OrthoDB" id="9783100at2"/>
<keyword evidence="2" id="KW-0812">Transmembrane</keyword>
<dbReference type="Gene3D" id="2.20.200.10">
    <property type="entry name" value="Outer membrane efflux proteins (OEP)"/>
    <property type="match status" value="1"/>
</dbReference>
<dbReference type="PANTHER" id="PTHR30203:SF25">
    <property type="entry name" value="OUTER MEMBRANE PROTEIN-RELATED"/>
    <property type="match status" value="1"/>
</dbReference>
<comment type="similarity">
    <text evidence="1 2">Belongs to the outer membrane factor (OMF) (TC 1.B.17) family.</text>
</comment>
<dbReference type="InterPro" id="IPR010131">
    <property type="entry name" value="MdtP/NodT-like"/>
</dbReference>
<evidence type="ECO:0000256" key="1">
    <source>
        <dbReference type="ARBA" id="ARBA00007613"/>
    </source>
</evidence>
<dbReference type="GO" id="GO:0015562">
    <property type="term" value="F:efflux transmembrane transporter activity"/>
    <property type="evidence" value="ECO:0007669"/>
    <property type="project" value="InterPro"/>
</dbReference>
<keyword evidence="2" id="KW-1134">Transmembrane beta strand</keyword>
<accession>A0A192D746</accession>
<dbReference type="InterPro" id="IPR003423">
    <property type="entry name" value="OMP_efflux"/>
</dbReference>
<dbReference type="PROSITE" id="PS51257">
    <property type="entry name" value="PROKAR_LIPOPROTEIN"/>
    <property type="match status" value="1"/>
</dbReference>
<name>A0A192D746_9SPHN</name>
<dbReference type="STRING" id="1112.A9D12_14240"/>
<evidence type="ECO:0000256" key="3">
    <source>
        <dbReference type="SAM" id="Coils"/>
    </source>
</evidence>
<gene>
    <name evidence="4" type="ORF">A9D12_14240</name>
</gene>
<keyword evidence="2" id="KW-0472">Membrane</keyword>
<dbReference type="GO" id="GO:0005886">
    <property type="term" value="C:plasma membrane"/>
    <property type="evidence" value="ECO:0007669"/>
    <property type="project" value="UniProtKB-SubCell"/>
</dbReference>
<dbReference type="Proteomes" id="UP000078263">
    <property type="component" value="Chromosome"/>
</dbReference>
<comment type="subcellular location">
    <subcellularLocation>
        <location evidence="2">Cell membrane</location>
        <topology evidence="2">Lipid-anchor</topology>
    </subcellularLocation>
</comment>
<evidence type="ECO:0000256" key="2">
    <source>
        <dbReference type="RuleBase" id="RU362097"/>
    </source>
</evidence>
<keyword evidence="5" id="KW-1185">Reference proteome</keyword>
<dbReference type="SUPFAM" id="SSF56954">
    <property type="entry name" value="Outer membrane efflux proteins (OEP)"/>
    <property type="match status" value="1"/>
</dbReference>